<dbReference type="InterPro" id="IPR036250">
    <property type="entry name" value="AcylCo_DH-like_C"/>
</dbReference>
<feature type="domain" description="HpaB/PvcC/4-BUDH C-terminal" evidence="4">
    <location>
        <begin position="268"/>
        <end position="463"/>
    </location>
</feature>
<dbReference type="RefSeq" id="WP_055040844.1">
    <property type="nucleotide sequence ID" value="NZ_LKBH01000078.1"/>
</dbReference>
<dbReference type="Gene3D" id="1.20.140.10">
    <property type="entry name" value="Butyryl-CoA Dehydrogenase, subunit A, domain 3"/>
    <property type="match status" value="1"/>
</dbReference>
<dbReference type="InterPro" id="IPR024719">
    <property type="entry name" value="HpaB/PvcC/4-BUDH_C"/>
</dbReference>
<sequence>MVRTSSEFLKSLHPGNVYYRGKKIDNVVSHHVLGIGAKHAAKLFDYPDMVFTGNSGEKISKYFKVPENTEDLISRRELIYNTTNYCNGIFNISQAIGSDAIFAMKIVSQKIDKKYNTHYYKNVESLYERCIKNDLTLAVAQTDTKGDRSKRPEEQDDIDSYLHITKKDKEGIYVTGAKVHTTQSIYADELIVIPYRNMTKKDCDYAVAFSVSTNTPGLRFIVRPIDELEGNSSSILSKMDFEVETTTIFDNVFIPWDHVYMAGEGEFAGELANLFATFHRFTAVSYRAATANLYIGIASMMAEANGIENAGHVKNKMLDMIQYKEIMTMSSYTAAMFCEIDSGIAVPNPVYTNIGKLYSNENFYRLINGLIEISGGIIVTMPSVEDLENRQNQRYIYKYLASMAPGEYRFNLLRLAKELAGSNLAGYMLTLMAHAEGSVEASKIGLLRGYNVNEARDMIRKILMPGD</sequence>
<dbReference type="SUPFAM" id="SSF56645">
    <property type="entry name" value="Acyl-CoA dehydrogenase NM domain-like"/>
    <property type="match status" value="1"/>
</dbReference>
<dbReference type="Gene3D" id="2.40.110.10">
    <property type="entry name" value="Butyryl-CoA Dehydrogenase, subunit A, domain 2"/>
    <property type="match status" value="1"/>
</dbReference>
<dbReference type="InParanoid" id="A0A0Q0RKH4"/>
<evidence type="ECO:0000259" key="4">
    <source>
        <dbReference type="Pfam" id="PF03241"/>
    </source>
</evidence>
<keyword evidence="7" id="KW-1185">Reference proteome</keyword>
<gene>
    <name evidence="6" type="ORF">AOG55_05335</name>
</gene>
<dbReference type="InterPro" id="IPR009100">
    <property type="entry name" value="AcylCoA_DH/oxidase_NM_dom_sf"/>
</dbReference>
<name>A0A0Q0RKH4_9ARCH</name>
<evidence type="ECO:0000313" key="6">
    <source>
        <dbReference type="EMBL" id="KQB35950.1"/>
    </source>
</evidence>
<keyword evidence="1" id="KW-0285">Flavoprotein</keyword>
<dbReference type="PIRSF" id="PIRSF000331">
    <property type="entry name" value="HpaA_HpaB"/>
    <property type="match status" value="1"/>
</dbReference>
<reference evidence="6 7" key="1">
    <citation type="submission" date="2015-09" db="EMBL/GenBank/DDBJ databases">
        <title>Heavy metals and arsenic resistance mechanisms in polyextremophilic archaea of the family Ferroplasmaceae.</title>
        <authorList>
            <person name="Bulaev A.G."/>
            <person name="Kanygina A.V."/>
        </authorList>
    </citation>
    <scope>NUCLEOTIDE SEQUENCE [LARGE SCALE GENOMIC DNA]</scope>
    <source>
        <strain evidence="6 7">BH2</strain>
    </source>
</reference>
<dbReference type="SUPFAM" id="SSF47203">
    <property type="entry name" value="Acyl-CoA dehydrogenase C-terminal domain-like"/>
    <property type="match status" value="1"/>
</dbReference>
<dbReference type="AlphaFoldDB" id="A0A0Q0RKH4"/>
<dbReference type="InterPro" id="IPR004925">
    <property type="entry name" value="HpaB/PvcC/4-BUDH"/>
</dbReference>
<dbReference type="PANTHER" id="PTHR36117">
    <property type="entry name" value="4-HYDROXYPHENYLACETATE 3-MONOOXYGENASE-RELATED"/>
    <property type="match status" value="1"/>
</dbReference>
<accession>A0A0Q0RKH4</accession>
<dbReference type="PANTHER" id="PTHR36117:SF3">
    <property type="entry name" value="4-HYDROXYPHENYLACETATE 3-MONOOXYGENASE-RELATED"/>
    <property type="match status" value="1"/>
</dbReference>
<dbReference type="EMBL" id="LKBH01000078">
    <property type="protein sequence ID" value="KQB35950.1"/>
    <property type="molecule type" value="Genomic_DNA"/>
</dbReference>
<protein>
    <submittedName>
        <fullName evidence="6">4-hydroxybutyryl-CoA dehydratase</fullName>
    </submittedName>
</protein>
<comment type="caution">
    <text evidence="6">The sequence shown here is derived from an EMBL/GenBank/DDBJ whole genome shotgun (WGS) entry which is preliminary data.</text>
</comment>
<evidence type="ECO:0000259" key="5">
    <source>
        <dbReference type="Pfam" id="PF11794"/>
    </source>
</evidence>
<evidence type="ECO:0000256" key="2">
    <source>
        <dbReference type="ARBA" id="ARBA00022827"/>
    </source>
</evidence>
<keyword evidence="3" id="KW-0560">Oxidoreductase</keyword>
<dbReference type="Proteomes" id="UP000050301">
    <property type="component" value="Unassembled WGS sequence"/>
</dbReference>
<dbReference type="InterPro" id="IPR024674">
    <property type="entry name" value="HpaB/PvcC/4-BUDH_N"/>
</dbReference>
<dbReference type="FunCoup" id="A0A0Q0RKH4">
    <property type="interactions" value="67"/>
</dbReference>
<evidence type="ECO:0000256" key="3">
    <source>
        <dbReference type="ARBA" id="ARBA00023002"/>
    </source>
</evidence>
<proteinExistence type="predicted"/>
<keyword evidence="2" id="KW-0274">FAD</keyword>
<dbReference type="Gene3D" id="1.10.3140.10">
    <property type="entry name" value="4-hydroxybutyryl-coa dehydratase, domain 1"/>
    <property type="match status" value="1"/>
</dbReference>
<dbReference type="Pfam" id="PF03241">
    <property type="entry name" value="HpaB"/>
    <property type="match status" value="1"/>
</dbReference>
<dbReference type="Pfam" id="PF11794">
    <property type="entry name" value="HpaB_N"/>
    <property type="match status" value="1"/>
</dbReference>
<evidence type="ECO:0000313" key="7">
    <source>
        <dbReference type="Proteomes" id="UP000050301"/>
    </source>
</evidence>
<feature type="domain" description="HpaB/PvcC/4-BUDH N-terminal" evidence="5">
    <location>
        <begin position="4"/>
        <end position="261"/>
    </location>
</feature>
<organism evidence="6 7">
    <name type="scientific">Acidiplasma cupricumulans</name>
    <dbReference type="NCBI Taxonomy" id="312540"/>
    <lineage>
        <taxon>Archaea</taxon>
        <taxon>Methanobacteriati</taxon>
        <taxon>Thermoplasmatota</taxon>
        <taxon>Thermoplasmata</taxon>
        <taxon>Thermoplasmatales</taxon>
        <taxon>Ferroplasmaceae</taxon>
        <taxon>Acidiplasma</taxon>
    </lineage>
</organism>
<dbReference type="GO" id="GO:0016627">
    <property type="term" value="F:oxidoreductase activity, acting on the CH-CH group of donors"/>
    <property type="evidence" value="ECO:0007669"/>
    <property type="project" value="InterPro"/>
</dbReference>
<dbReference type="InterPro" id="IPR046373">
    <property type="entry name" value="Acyl-CoA_Oxase/DH_mid-dom_sf"/>
</dbReference>
<evidence type="ECO:0000256" key="1">
    <source>
        <dbReference type="ARBA" id="ARBA00022630"/>
    </source>
</evidence>